<protein>
    <recommendedName>
        <fullName evidence="3">BTB domain-containing protein</fullName>
    </recommendedName>
</protein>
<proteinExistence type="predicted"/>
<comment type="caution">
    <text evidence="1">The sequence shown here is derived from an EMBL/GenBank/DDBJ whole genome shotgun (WGS) entry which is preliminary data.</text>
</comment>
<evidence type="ECO:0000313" key="2">
    <source>
        <dbReference type="Proteomes" id="UP001465976"/>
    </source>
</evidence>
<name>A0ABR3FW66_9AGAR</name>
<gene>
    <name evidence="1" type="ORF">V5O48_002400</name>
</gene>
<reference evidence="1 2" key="1">
    <citation type="submission" date="2024-02" db="EMBL/GenBank/DDBJ databases">
        <title>A draft genome for the cacao thread blight pathogen Marasmius crinis-equi.</title>
        <authorList>
            <person name="Cohen S.P."/>
            <person name="Baruah I.K."/>
            <person name="Amoako-Attah I."/>
            <person name="Bukari Y."/>
            <person name="Meinhardt L.W."/>
            <person name="Bailey B.A."/>
        </authorList>
    </citation>
    <scope>NUCLEOTIDE SEQUENCE [LARGE SCALE GENOMIC DNA]</scope>
    <source>
        <strain evidence="1 2">GH-76</strain>
    </source>
</reference>
<evidence type="ECO:0000313" key="1">
    <source>
        <dbReference type="EMBL" id="KAL0579628.1"/>
    </source>
</evidence>
<dbReference type="EMBL" id="JBAHYK010000053">
    <property type="protein sequence ID" value="KAL0579628.1"/>
    <property type="molecule type" value="Genomic_DNA"/>
</dbReference>
<evidence type="ECO:0008006" key="3">
    <source>
        <dbReference type="Google" id="ProtNLM"/>
    </source>
</evidence>
<dbReference type="Proteomes" id="UP001465976">
    <property type="component" value="Unassembled WGS sequence"/>
</dbReference>
<sequence length="242" mass="27087">MVVSSGVKKPERHSQHYIETLVFQVDDTLFRVPSRYLLEHSEILKAASEISATSSEGLSDAHPIKLPLPDDGDAEDFANFAQVVYPLTVKLPVPSDFSREQWISVLKLSTCWMLDNLREIAISNVARGLSLVDKVRLGRKYKVTAWVLEGLRELANPSTTLLPLSELQSLGLDTAVRLLYARNSPRPKCSKTQDEVRRNPRLVQYGAPYCHCGDNSSMHPTQLPAPVVEQLFSDEFSLLLSK</sequence>
<keyword evidence="2" id="KW-1185">Reference proteome</keyword>
<accession>A0ABR3FW66</accession>
<organism evidence="1 2">
    <name type="scientific">Marasmius crinis-equi</name>
    <dbReference type="NCBI Taxonomy" id="585013"/>
    <lineage>
        <taxon>Eukaryota</taxon>
        <taxon>Fungi</taxon>
        <taxon>Dikarya</taxon>
        <taxon>Basidiomycota</taxon>
        <taxon>Agaricomycotina</taxon>
        <taxon>Agaricomycetes</taxon>
        <taxon>Agaricomycetidae</taxon>
        <taxon>Agaricales</taxon>
        <taxon>Marasmiineae</taxon>
        <taxon>Marasmiaceae</taxon>
        <taxon>Marasmius</taxon>
    </lineage>
</organism>